<comment type="catalytic activity">
    <reaction evidence="10 11">
        <text>DNA(n) + a 2'-deoxyribonucleoside 5'-triphosphate = DNA(n+1) + diphosphate</text>
        <dbReference type="Rhea" id="RHEA:22508"/>
        <dbReference type="Rhea" id="RHEA-COMP:17339"/>
        <dbReference type="Rhea" id="RHEA-COMP:17340"/>
        <dbReference type="ChEBI" id="CHEBI:33019"/>
        <dbReference type="ChEBI" id="CHEBI:61560"/>
        <dbReference type="ChEBI" id="CHEBI:173112"/>
        <dbReference type="EC" id="2.7.7.7"/>
    </reaction>
</comment>
<comment type="subunit">
    <text evidence="11">DNA polymerase III contains a core (composed of alpha, epsilon and theta chains) that associates with a tau subunit. This core dimerizes to form the POLIII' complex. PolIII' associates with the gamma complex (composed of gamma, delta, delta', psi and chi chains) and with the beta chain to form the complete DNA polymerase III complex.</text>
</comment>
<organism evidence="13 14">
    <name type="scientific">Candidatus Avisuccinivibrio stercorigallinarum</name>
    <dbReference type="NCBI Taxonomy" id="2840704"/>
    <lineage>
        <taxon>Bacteria</taxon>
        <taxon>Pseudomonadati</taxon>
        <taxon>Pseudomonadota</taxon>
        <taxon>Gammaproteobacteria</taxon>
        <taxon>Aeromonadales</taxon>
        <taxon>Succinivibrionaceae</taxon>
        <taxon>Succinivibrionaceae incertae sedis</taxon>
        <taxon>Candidatus Avisuccinivibrio</taxon>
    </lineage>
</organism>
<keyword evidence="8 11" id="KW-0067">ATP-binding</keyword>
<gene>
    <name evidence="11 13" type="primary">dnaX</name>
    <name evidence="13" type="ORF">IAB19_04015</name>
</gene>
<dbReference type="InterPro" id="IPR012763">
    <property type="entry name" value="DNA_pol_III_sug/sutau_N"/>
</dbReference>
<dbReference type="Pfam" id="PF12169">
    <property type="entry name" value="DNA_pol3_gamma3"/>
    <property type="match status" value="1"/>
</dbReference>
<comment type="function">
    <text evidence="11">DNA polymerase III is a complex, multichain enzyme responsible for most of the replicative synthesis in bacteria. This DNA polymerase also exhibits 3' to 5' exonuclease activity.</text>
</comment>
<dbReference type="CDD" id="cd00009">
    <property type="entry name" value="AAA"/>
    <property type="match status" value="1"/>
</dbReference>
<keyword evidence="6 11" id="KW-0547">Nucleotide-binding</keyword>
<dbReference type="SMART" id="SM00382">
    <property type="entry name" value="AAA"/>
    <property type="match status" value="1"/>
</dbReference>
<comment type="similarity">
    <text evidence="1 11">Belongs to the DnaX/STICHEL family.</text>
</comment>
<dbReference type="Gene3D" id="3.40.50.300">
    <property type="entry name" value="P-loop containing nucleotide triphosphate hydrolases"/>
    <property type="match status" value="1"/>
</dbReference>
<dbReference type="NCBIfam" id="TIGR02397">
    <property type="entry name" value="dnaX_nterm"/>
    <property type="match status" value="1"/>
</dbReference>
<dbReference type="Pfam" id="PF13177">
    <property type="entry name" value="DNA_pol3_delta2"/>
    <property type="match status" value="1"/>
</dbReference>
<accession>A0A9D9DBV7</accession>
<dbReference type="GO" id="GO:0009360">
    <property type="term" value="C:DNA polymerase III complex"/>
    <property type="evidence" value="ECO:0007669"/>
    <property type="project" value="InterPro"/>
</dbReference>
<dbReference type="Proteomes" id="UP000823631">
    <property type="component" value="Unassembled WGS sequence"/>
</dbReference>
<evidence type="ECO:0000256" key="2">
    <source>
        <dbReference type="ARBA" id="ARBA00022679"/>
    </source>
</evidence>
<reference evidence="13" key="2">
    <citation type="journal article" date="2021" name="PeerJ">
        <title>Extensive microbial diversity within the chicken gut microbiome revealed by metagenomics and culture.</title>
        <authorList>
            <person name="Gilroy R."/>
            <person name="Ravi A."/>
            <person name="Getino M."/>
            <person name="Pursley I."/>
            <person name="Horton D.L."/>
            <person name="Alikhan N.F."/>
            <person name="Baker D."/>
            <person name="Gharbi K."/>
            <person name="Hall N."/>
            <person name="Watson M."/>
            <person name="Adriaenssens E.M."/>
            <person name="Foster-Nyarko E."/>
            <person name="Jarju S."/>
            <person name="Secka A."/>
            <person name="Antonio M."/>
            <person name="Oren A."/>
            <person name="Chaudhuri R.R."/>
            <person name="La Ragione R."/>
            <person name="Hildebrand F."/>
            <person name="Pallen M.J."/>
        </authorList>
    </citation>
    <scope>NUCLEOTIDE SEQUENCE</scope>
    <source>
        <strain evidence="13">17213</strain>
    </source>
</reference>
<evidence type="ECO:0000256" key="9">
    <source>
        <dbReference type="ARBA" id="ARBA00022932"/>
    </source>
</evidence>
<evidence type="ECO:0000259" key="12">
    <source>
        <dbReference type="SMART" id="SM00382"/>
    </source>
</evidence>
<dbReference type="InterPro" id="IPR050238">
    <property type="entry name" value="DNA_Rep/Repair_Clamp_Loader"/>
</dbReference>
<evidence type="ECO:0000256" key="6">
    <source>
        <dbReference type="ARBA" id="ARBA00022741"/>
    </source>
</evidence>
<proteinExistence type="inferred from homology"/>
<feature type="domain" description="AAA+ ATPase" evidence="12">
    <location>
        <begin position="43"/>
        <end position="187"/>
    </location>
</feature>
<dbReference type="InterPro" id="IPR022754">
    <property type="entry name" value="DNA_pol_III_gamma-3"/>
</dbReference>
<sequence length="373" mass="41070">MSMTLNGEYQALARKYRPQTFEDVVGQRHVLSALANAIDTKRVHHAYLLTGTRGIGKTTIARIIAKSLECEQGESSHPCGKCLACEGITNGTFPDVIEIDAASQTKVDDTRQLLENTQYPPINGRYKIYIIDEVHMLSQSSFNALLKTLEEPPSYVKFILATTDPHKIPTTVISRCLQFQLKALTVEEIEQQIVKITAAEGLQCESEGALLIARAAKGSMRDALSLTDQAIALGRGAVRREVVLSMLGTAGDNVIAEILQSLLPGSELKLADLLSRIASIAPNYKGLIDELTTAFHDLALYQFIGGSRLNVFSLPLNLLESFAPKFGPQQLQLYYQICIEGLREFDYAPDGKSAFEMTLLRLHAFTPEKKKIG</sequence>
<name>A0A9D9DBV7_9GAMM</name>
<keyword evidence="9 11" id="KW-0239">DNA-directed DNA polymerase</keyword>
<dbReference type="GO" id="GO:0005524">
    <property type="term" value="F:ATP binding"/>
    <property type="evidence" value="ECO:0007669"/>
    <property type="project" value="UniProtKB-KW"/>
</dbReference>
<dbReference type="CDD" id="cd18137">
    <property type="entry name" value="HLD_clamp_pol_III_gamma_tau"/>
    <property type="match status" value="1"/>
</dbReference>
<keyword evidence="5" id="KW-0479">Metal-binding</keyword>
<keyword evidence="3 11" id="KW-0548">Nucleotidyltransferase</keyword>
<evidence type="ECO:0000256" key="5">
    <source>
        <dbReference type="ARBA" id="ARBA00022723"/>
    </source>
</evidence>
<evidence type="ECO:0000313" key="13">
    <source>
        <dbReference type="EMBL" id="MBO8415533.1"/>
    </source>
</evidence>
<dbReference type="InterPro" id="IPR027417">
    <property type="entry name" value="P-loop_NTPase"/>
</dbReference>
<dbReference type="SUPFAM" id="SSF48019">
    <property type="entry name" value="post-AAA+ oligomerization domain-like"/>
    <property type="match status" value="1"/>
</dbReference>
<dbReference type="GO" id="GO:0046872">
    <property type="term" value="F:metal ion binding"/>
    <property type="evidence" value="ECO:0007669"/>
    <property type="project" value="UniProtKB-KW"/>
</dbReference>
<evidence type="ECO:0000256" key="10">
    <source>
        <dbReference type="ARBA" id="ARBA00049244"/>
    </source>
</evidence>
<dbReference type="Gene3D" id="1.20.272.10">
    <property type="match status" value="1"/>
</dbReference>
<dbReference type="FunFam" id="3.40.50.300:FF:000014">
    <property type="entry name" value="DNA polymerase III subunit gamma/tau"/>
    <property type="match status" value="1"/>
</dbReference>
<keyword evidence="2 11" id="KW-0808">Transferase</keyword>
<evidence type="ECO:0000256" key="3">
    <source>
        <dbReference type="ARBA" id="ARBA00022695"/>
    </source>
</evidence>
<protein>
    <recommendedName>
        <fullName evidence="11">DNA polymerase III subunit gamma/tau</fullName>
        <ecNumber evidence="11">2.7.7.7</ecNumber>
    </recommendedName>
</protein>
<dbReference type="PANTHER" id="PTHR11669">
    <property type="entry name" value="REPLICATION FACTOR C / DNA POLYMERASE III GAMMA-TAU SUBUNIT"/>
    <property type="match status" value="1"/>
</dbReference>
<evidence type="ECO:0000313" key="14">
    <source>
        <dbReference type="Proteomes" id="UP000823631"/>
    </source>
</evidence>
<dbReference type="Pfam" id="PF22608">
    <property type="entry name" value="DNAX_ATPase_lid"/>
    <property type="match status" value="1"/>
</dbReference>
<dbReference type="PANTHER" id="PTHR11669:SF0">
    <property type="entry name" value="PROTEIN STICHEL-LIKE 2"/>
    <property type="match status" value="1"/>
</dbReference>
<reference evidence="13" key="1">
    <citation type="submission" date="2020-10" db="EMBL/GenBank/DDBJ databases">
        <authorList>
            <person name="Gilroy R."/>
        </authorList>
    </citation>
    <scope>NUCLEOTIDE SEQUENCE</scope>
    <source>
        <strain evidence="13">17213</strain>
    </source>
</reference>
<dbReference type="InterPro" id="IPR003593">
    <property type="entry name" value="AAA+_ATPase"/>
</dbReference>
<dbReference type="InterPro" id="IPR045085">
    <property type="entry name" value="HLD_clamp_pol_III_gamma_tau"/>
</dbReference>
<dbReference type="EC" id="2.7.7.7" evidence="11"/>
<dbReference type="EMBL" id="JADINH010000086">
    <property type="protein sequence ID" value="MBO8415533.1"/>
    <property type="molecule type" value="Genomic_DNA"/>
</dbReference>
<evidence type="ECO:0000256" key="8">
    <source>
        <dbReference type="ARBA" id="ARBA00022840"/>
    </source>
</evidence>
<evidence type="ECO:0000256" key="1">
    <source>
        <dbReference type="ARBA" id="ARBA00006360"/>
    </source>
</evidence>
<dbReference type="Gene3D" id="1.10.8.60">
    <property type="match status" value="1"/>
</dbReference>
<dbReference type="InterPro" id="IPR008921">
    <property type="entry name" value="DNA_pol3_clamp-load_cplx_C"/>
</dbReference>
<evidence type="ECO:0000256" key="11">
    <source>
        <dbReference type="RuleBase" id="RU364063"/>
    </source>
</evidence>
<evidence type="ECO:0000256" key="7">
    <source>
        <dbReference type="ARBA" id="ARBA00022833"/>
    </source>
</evidence>
<comment type="caution">
    <text evidence="13">The sequence shown here is derived from an EMBL/GenBank/DDBJ whole genome shotgun (WGS) entry which is preliminary data.</text>
</comment>
<dbReference type="FunFam" id="1.10.8.60:FF:000013">
    <property type="entry name" value="DNA polymerase III subunit gamma/tau"/>
    <property type="match status" value="1"/>
</dbReference>
<keyword evidence="7" id="KW-0862">Zinc</keyword>
<dbReference type="GO" id="GO:0003887">
    <property type="term" value="F:DNA-directed DNA polymerase activity"/>
    <property type="evidence" value="ECO:0007669"/>
    <property type="project" value="UniProtKB-KW"/>
</dbReference>
<dbReference type="AlphaFoldDB" id="A0A9D9DBV7"/>
<dbReference type="SUPFAM" id="SSF52540">
    <property type="entry name" value="P-loop containing nucleoside triphosphate hydrolases"/>
    <property type="match status" value="1"/>
</dbReference>
<evidence type="ECO:0000256" key="4">
    <source>
        <dbReference type="ARBA" id="ARBA00022705"/>
    </source>
</evidence>
<dbReference type="GO" id="GO:0003677">
    <property type="term" value="F:DNA binding"/>
    <property type="evidence" value="ECO:0007669"/>
    <property type="project" value="InterPro"/>
</dbReference>
<dbReference type="GO" id="GO:0006261">
    <property type="term" value="P:DNA-templated DNA replication"/>
    <property type="evidence" value="ECO:0007669"/>
    <property type="project" value="TreeGrafter"/>
</dbReference>
<keyword evidence="4 11" id="KW-0235">DNA replication</keyword>